<evidence type="ECO:0000313" key="3">
    <source>
        <dbReference type="Proteomes" id="UP000789396"/>
    </source>
</evidence>
<reference evidence="2" key="1">
    <citation type="submission" date="2021-06" db="EMBL/GenBank/DDBJ databases">
        <authorList>
            <person name="Kallberg Y."/>
            <person name="Tangrot J."/>
            <person name="Rosling A."/>
        </authorList>
    </citation>
    <scope>NUCLEOTIDE SEQUENCE</scope>
    <source>
        <strain evidence="2">IN212</strain>
    </source>
</reference>
<proteinExistence type="predicted"/>
<accession>A0A9N9GNT8</accession>
<dbReference type="Proteomes" id="UP000789396">
    <property type="component" value="Unassembled WGS sequence"/>
</dbReference>
<dbReference type="EMBL" id="CAJVPZ010010845">
    <property type="protein sequence ID" value="CAG8623954.1"/>
    <property type="molecule type" value="Genomic_DNA"/>
</dbReference>
<evidence type="ECO:0000256" key="1">
    <source>
        <dbReference type="SAM" id="MobiDB-lite"/>
    </source>
</evidence>
<sequence length="160" mass="18260">LLIVDNTSSHFHDQSNTCELNEPIESNFDLDEETSNNSEPEITAVLCRNPNQGTITSYSNHNNRDKHDKHSTGGIPCEEIEVATNVLLEQQEEDVNELDSEIIKIVLDEANQRDNKDPDDSDKEQLEIPISEELIGLNKFIGFFEQQIDEEFKAKDLKIF</sequence>
<feature type="region of interest" description="Disordered" evidence="1">
    <location>
        <begin position="53"/>
        <end position="74"/>
    </location>
</feature>
<protein>
    <submittedName>
        <fullName evidence="2">10003_t:CDS:1</fullName>
    </submittedName>
</protein>
<organism evidence="2 3">
    <name type="scientific">Racocetra fulgida</name>
    <dbReference type="NCBI Taxonomy" id="60492"/>
    <lineage>
        <taxon>Eukaryota</taxon>
        <taxon>Fungi</taxon>
        <taxon>Fungi incertae sedis</taxon>
        <taxon>Mucoromycota</taxon>
        <taxon>Glomeromycotina</taxon>
        <taxon>Glomeromycetes</taxon>
        <taxon>Diversisporales</taxon>
        <taxon>Gigasporaceae</taxon>
        <taxon>Racocetra</taxon>
    </lineage>
</organism>
<evidence type="ECO:0000313" key="2">
    <source>
        <dbReference type="EMBL" id="CAG8623954.1"/>
    </source>
</evidence>
<feature type="compositionally biased region" description="Basic and acidic residues" evidence="1">
    <location>
        <begin position="62"/>
        <end position="71"/>
    </location>
</feature>
<dbReference type="OrthoDB" id="10531799at2759"/>
<keyword evidence="3" id="KW-1185">Reference proteome</keyword>
<feature type="non-terminal residue" evidence="2">
    <location>
        <position position="160"/>
    </location>
</feature>
<name>A0A9N9GNT8_9GLOM</name>
<dbReference type="AlphaFoldDB" id="A0A9N9GNT8"/>
<gene>
    <name evidence="2" type="ORF">RFULGI_LOCUS7461</name>
</gene>
<comment type="caution">
    <text evidence="2">The sequence shown here is derived from an EMBL/GenBank/DDBJ whole genome shotgun (WGS) entry which is preliminary data.</text>
</comment>